<dbReference type="EMBL" id="BMAT01012322">
    <property type="protein sequence ID" value="GFR90012.1"/>
    <property type="molecule type" value="Genomic_DNA"/>
</dbReference>
<feature type="region of interest" description="Disordered" evidence="1">
    <location>
        <begin position="1"/>
        <end position="38"/>
    </location>
</feature>
<protein>
    <submittedName>
        <fullName evidence="2">Uncharacterized protein</fullName>
    </submittedName>
</protein>
<evidence type="ECO:0000256" key="1">
    <source>
        <dbReference type="SAM" id="MobiDB-lite"/>
    </source>
</evidence>
<name>A0AAV4GVV0_9GAST</name>
<keyword evidence="3" id="KW-1185">Reference proteome</keyword>
<organism evidence="2 3">
    <name type="scientific">Elysia marginata</name>
    <dbReference type="NCBI Taxonomy" id="1093978"/>
    <lineage>
        <taxon>Eukaryota</taxon>
        <taxon>Metazoa</taxon>
        <taxon>Spiralia</taxon>
        <taxon>Lophotrochozoa</taxon>
        <taxon>Mollusca</taxon>
        <taxon>Gastropoda</taxon>
        <taxon>Heterobranchia</taxon>
        <taxon>Euthyneura</taxon>
        <taxon>Panpulmonata</taxon>
        <taxon>Sacoglossa</taxon>
        <taxon>Placobranchoidea</taxon>
        <taxon>Plakobranchidae</taxon>
        <taxon>Elysia</taxon>
    </lineage>
</organism>
<accession>A0AAV4GVV0</accession>
<sequence>MRVRIPGTTRNPTPAWMVSTSSGAMPAGVGDQGPPTNSTAHLSDHLGWFLNIHPARQAVQHLFSWSSSASLFIKFSCCHQINVL</sequence>
<evidence type="ECO:0000313" key="3">
    <source>
        <dbReference type="Proteomes" id="UP000762676"/>
    </source>
</evidence>
<evidence type="ECO:0000313" key="2">
    <source>
        <dbReference type="EMBL" id="GFR90012.1"/>
    </source>
</evidence>
<proteinExistence type="predicted"/>
<gene>
    <name evidence="2" type="ORF">ElyMa_006139900</name>
</gene>
<comment type="caution">
    <text evidence="2">The sequence shown here is derived from an EMBL/GenBank/DDBJ whole genome shotgun (WGS) entry which is preliminary data.</text>
</comment>
<feature type="compositionally biased region" description="Polar residues" evidence="1">
    <location>
        <begin position="8"/>
        <end position="23"/>
    </location>
</feature>
<reference evidence="2 3" key="1">
    <citation type="journal article" date="2021" name="Elife">
        <title>Chloroplast acquisition without the gene transfer in kleptoplastic sea slugs, Plakobranchus ocellatus.</title>
        <authorList>
            <person name="Maeda T."/>
            <person name="Takahashi S."/>
            <person name="Yoshida T."/>
            <person name="Shimamura S."/>
            <person name="Takaki Y."/>
            <person name="Nagai Y."/>
            <person name="Toyoda A."/>
            <person name="Suzuki Y."/>
            <person name="Arimoto A."/>
            <person name="Ishii H."/>
            <person name="Satoh N."/>
            <person name="Nishiyama T."/>
            <person name="Hasebe M."/>
            <person name="Maruyama T."/>
            <person name="Minagawa J."/>
            <person name="Obokata J."/>
            <person name="Shigenobu S."/>
        </authorList>
    </citation>
    <scope>NUCLEOTIDE SEQUENCE [LARGE SCALE GENOMIC DNA]</scope>
</reference>
<dbReference type="AlphaFoldDB" id="A0AAV4GVV0"/>
<dbReference type="Proteomes" id="UP000762676">
    <property type="component" value="Unassembled WGS sequence"/>
</dbReference>